<evidence type="ECO:0000313" key="2">
    <source>
        <dbReference type="Proteomes" id="UP000507140"/>
    </source>
</evidence>
<dbReference type="CDD" id="cd19958">
    <property type="entry name" value="pyocin_knob"/>
    <property type="match status" value="2"/>
</dbReference>
<reference evidence="1 2" key="1">
    <citation type="submission" date="2020-04" db="EMBL/GenBank/DDBJ databases">
        <authorList>
            <person name="De Canck E."/>
        </authorList>
    </citation>
    <scope>NUCLEOTIDE SEQUENCE [LARGE SCALE GENOMIC DNA]</scope>
    <source>
        <strain evidence="1 2">LMG 3415</strain>
    </source>
</reference>
<comment type="caution">
    <text evidence="1">The sequence shown here is derived from an EMBL/GenBank/DDBJ whole genome shotgun (WGS) entry which is preliminary data.</text>
</comment>
<evidence type="ECO:0000313" key="1">
    <source>
        <dbReference type="EMBL" id="CAB3924700.1"/>
    </source>
</evidence>
<protein>
    <recommendedName>
        <fullName evidence="3">Phage tail protein</fullName>
    </recommendedName>
</protein>
<dbReference type="Proteomes" id="UP000507140">
    <property type="component" value="Unassembled WGS sequence"/>
</dbReference>
<proteinExistence type="predicted"/>
<dbReference type="EMBL" id="CADIKR010000015">
    <property type="protein sequence ID" value="CAB3924700.1"/>
    <property type="molecule type" value="Genomic_DNA"/>
</dbReference>
<organism evidence="1 2">
    <name type="scientific">Achromobacter mucicolens</name>
    <dbReference type="NCBI Taxonomy" id="1389922"/>
    <lineage>
        <taxon>Bacteria</taxon>
        <taxon>Pseudomonadati</taxon>
        <taxon>Pseudomonadota</taxon>
        <taxon>Betaproteobacteria</taxon>
        <taxon>Burkholderiales</taxon>
        <taxon>Alcaligenaceae</taxon>
        <taxon>Achromobacter</taxon>
    </lineage>
</organism>
<keyword evidence="2" id="KW-1185">Reference proteome</keyword>
<gene>
    <name evidence="1" type="ORF">LMG3415_05888</name>
</gene>
<evidence type="ECO:0008006" key="3">
    <source>
        <dbReference type="Google" id="ProtNLM"/>
    </source>
</evidence>
<name>A0ABM8LNM6_9BURK</name>
<accession>A0ABM8LNM6</accession>
<sequence length="297" mass="31117">MPVPLVLPSTLHDLNSYYYPGIYRQDSSAGAQAGANYPAALPGVLQVQGSANGVLAVQRYTIASLGASNAREFLRVLAGGGWSGWTEGLSSALMGAPGGLATLGSNGRLLQQGPFAEIAYGGTDANSLVLPGVYVVQSDANATAALNWPALIAGTMTVEAASSGNMQVTQTYTTRTGRTFKRIRFLSSGVWEAWQEQARLSDLVALGIGQSWQNVGPSRAPNTNFTNSTPKPILVMASVALNAANGRIIMYVDDKLAQDSFNPTSAASLGAQIVVPSGSTYRIVPVASAISGWWEYR</sequence>